<dbReference type="InterPro" id="IPR042171">
    <property type="entry name" value="Acyl-CoA_hotdog"/>
</dbReference>
<evidence type="ECO:0000259" key="4">
    <source>
        <dbReference type="Pfam" id="PF20789"/>
    </source>
</evidence>
<dbReference type="Proteomes" id="UP001217754">
    <property type="component" value="Chromosome 3"/>
</dbReference>
<proteinExistence type="inferred from homology"/>
<dbReference type="SUPFAM" id="SSF54637">
    <property type="entry name" value="Thioesterase/thiol ester dehydrase-isomerase"/>
    <property type="match status" value="2"/>
</dbReference>
<evidence type="ECO:0000313" key="6">
    <source>
        <dbReference type="Proteomes" id="UP001217754"/>
    </source>
</evidence>
<evidence type="ECO:0000313" key="5">
    <source>
        <dbReference type="EMBL" id="WFD39218.1"/>
    </source>
</evidence>
<accession>A0AAF0F6C5</accession>
<dbReference type="CDD" id="cd03445">
    <property type="entry name" value="Thioesterase_II_repeat2"/>
    <property type="match status" value="1"/>
</dbReference>
<dbReference type="InterPro" id="IPR049450">
    <property type="entry name" value="ACOT8-like_C"/>
</dbReference>
<dbReference type="GO" id="GO:0009062">
    <property type="term" value="P:fatty acid catabolic process"/>
    <property type="evidence" value="ECO:0007669"/>
    <property type="project" value="TreeGrafter"/>
</dbReference>
<evidence type="ECO:0000256" key="1">
    <source>
        <dbReference type="ARBA" id="ARBA00006538"/>
    </source>
</evidence>
<organism evidence="5 6">
    <name type="scientific">Malassezia japonica</name>
    <dbReference type="NCBI Taxonomy" id="223818"/>
    <lineage>
        <taxon>Eukaryota</taxon>
        <taxon>Fungi</taxon>
        <taxon>Dikarya</taxon>
        <taxon>Basidiomycota</taxon>
        <taxon>Ustilaginomycotina</taxon>
        <taxon>Malasseziomycetes</taxon>
        <taxon>Malasseziales</taxon>
        <taxon>Malasseziaceae</taxon>
        <taxon>Malassezia</taxon>
    </lineage>
</organism>
<dbReference type="InterPro" id="IPR029069">
    <property type="entry name" value="HotDog_dom_sf"/>
</dbReference>
<dbReference type="PANTHER" id="PTHR11066:SF34">
    <property type="entry name" value="ACYL-COENZYME A THIOESTERASE 8"/>
    <property type="match status" value="1"/>
</dbReference>
<dbReference type="Gene3D" id="2.40.160.210">
    <property type="entry name" value="Acyl-CoA thioesterase, double hotdog domain"/>
    <property type="match status" value="1"/>
</dbReference>
<dbReference type="GeneID" id="85225839"/>
<dbReference type="EMBL" id="CP119960">
    <property type="protein sequence ID" value="WFD39218.1"/>
    <property type="molecule type" value="Genomic_DNA"/>
</dbReference>
<dbReference type="InterPro" id="IPR003703">
    <property type="entry name" value="Acyl_CoA_thio"/>
</dbReference>
<evidence type="ECO:0000256" key="2">
    <source>
        <dbReference type="ARBA" id="ARBA00022801"/>
    </source>
</evidence>
<dbReference type="AlphaFoldDB" id="A0AAF0F6C5"/>
<feature type="domain" description="Acyl-CoA thioesterase-like C-terminal" evidence="4">
    <location>
        <begin position="218"/>
        <end position="323"/>
    </location>
</feature>
<dbReference type="CDD" id="cd03444">
    <property type="entry name" value="Thioesterase_II_repeat1"/>
    <property type="match status" value="1"/>
</dbReference>
<comment type="similarity">
    <text evidence="1">Belongs to the C/M/P thioester hydrolase family.</text>
</comment>
<dbReference type="EC" id="3.1.2.2" evidence="5"/>
<gene>
    <name evidence="5" type="ORF">MJAP1_002188</name>
</gene>
<sequence>MSDSEDLAPQQWDQRLRDLTEVVEIGPLLFESMSNTSYRPVAGRSVFGGLLIAQSMNASIKTVPPEFELNETHGKFLSPGKLEKIQFRVAKLRDGRSYLTRRVDAWQGDRFIFTASMSFQIPEPNQPQYYAPPPVISASGDFKLMHTVPDGHSNIPKHVLLPEMCPPGTSRVEWGLKNLPKDHAMYPLLVKAHNDQMWLPVEFRPAVPTMYTKTGVIQFGTTLAYWMRSKGPCEGSDNYQRAALGFHIDQFLLGNMQANIDKGRVTMMASLDHTMWFHNSFHMNDWLLMVIENQSASNGRALVLGRIYRSDGVLIATAIQEGVFRYKESKL</sequence>
<evidence type="ECO:0000259" key="3">
    <source>
        <dbReference type="Pfam" id="PF13622"/>
    </source>
</evidence>
<dbReference type="InterPro" id="IPR049449">
    <property type="entry name" value="TesB_ACOT8-like_N"/>
</dbReference>
<dbReference type="PANTHER" id="PTHR11066">
    <property type="entry name" value="ACYL-COA THIOESTERASE"/>
    <property type="match status" value="1"/>
</dbReference>
<reference evidence="5" key="1">
    <citation type="submission" date="2023-03" db="EMBL/GenBank/DDBJ databases">
        <title>Mating type loci evolution in Malassezia.</title>
        <authorList>
            <person name="Coelho M.A."/>
        </authorList>
    </citation>
    <scope>NUCLEOTIDE SEQUENCE</scope>
    <source>
        <strain evidence="5">CBS 9431</strain>
    </source>
</reference>
<keyword evidence="2 5" id="KW-0378">Hydrolase</keyword>
<keyword evidence="6" id="KW-1185">Reference proteome</keyword>
<name>A0AAF0F6C5_9BASI</name>
<dbReference type="GO" id="GO:0005782">
    <property type="term" value="C:peroxisomal matrix"/>
    <property type="evidence" value="ECO:0007669"/>
    <property type="project" value="UniProtKB-SubCell"/>
</dbReference>
<dbReference type="Pfam" id="PF20789">
    <property type="entry name" value="4HBT_3C"/>
    <property type="match status" value="1"/>
</dbReference>
<dbReference type="GO" id="GO:0006637">
    <property type="term" value="P:acyl-CoA metabolic process"/>
    <property type="evidence" value="ECO:0007669"/>
    <property type="project" value="InterPro"/>
</dbReference>
<feature type="domain" description="Acyl-CoA thioesterase-like N-terminal HotDog" evidence="3">
    <location>
        <begin position="42"/>
        <end position="120"/>
    </location>
</feature>
<dbReference type="GO" id="GO:0047617">
    <property type="term" value="F:fatty acyl-CoA hydrolase activity"/>
    <property type="evidence" value="ECO:0007669"/>
    <property type="project" value="InterPro"/>
</dbReference>
<dbReference type="RefSeq" id="XP_060122115.1">
    <property type="nucleotide sequence ID" value="XM_060266132.1"/>
</dbReference>
<dbReference type="Pfam" id="PF13622">
    <property type="entry name" value="4HBT_3"/>
    <property type="match status" value="1"/>
</dbReference>
<protein>
    <submittedName>
        <fullName evidence="5">Palmitoyl-CoA hydrolase</fullName>
        <ecNumber evidence="5">3.1.2.2</ecNumber>
    </submittedName>
</protein>